<evidence type="ECO:0000256" key="2">
    <source>
        <dbReference type="ARBA" id="ARBA00022448"/>
    </source>
</evidence>
<evidence type="ECO:0000256" key="4">
    <source>
        <dbReference type="ARBA" id="ARBA00022692"/>
    </source>
</evidence>
<feature type="transmembrane region" description="Helical" evidence="7">
    <location>
        <begin position="79"/>
        <end position="99"/>
    </location>
</feature>
<dbReference type="NCBIfam" id="TIGR00897">
    <property type="entry name" value="2A0118"/>
    <property type="match status" value="1"/>
</dbReference>
<dbReference type="GO" id="GO:0005886">
    <property type="term" value="C:plasma membrane"/>
    <property type="evidence" value="ECO:0007669"/>
    <property type="project" value="UniProtKB-SubCell"/>
</dbReference>
<evidence type="ECO:0000256" key="5">
    <source>
        <dbReference type="ARBA" id="ARBA00022989"/>
    </source>
</evidence>
<dbReference type="InterPro" id="IPR020846">
    <property type="entry name" value="MFS_dom"/>
</dbReference>
<dbReference type="InterPro" id="IPR050171">
    <property type="entry name" value="MFS_Transporters"/>
</dbReference>
<evidence type="ECO:0000313" key="10">
    <source>
        <dbReference type="EMBL" id="SUM89896.1"/>
    </source>
</evidence>
<feature type="transmembrane region" description="Helical" evidence="7">
    <location>
        <begin position="141"/>
        <end position="160"/>
    </location>
</feature>
<feature type="transmembrane region" description="Helical" evidence="7">
    <location>
        <begin position="292"/>
        <end position="312"/>
    </location>
</feature>
<evidence type="ECO:0000256" key="7">
    <source>
        <dbReference type="SAM" id="Phobius"/>
    </source>
</evidence>
<dbReference type="PROSITE" id="PS50850">
    <property type="entry name" value="MFS"/>
    <property type="match status" value="1"/>
</dbReference>
<keyword evidence="6 7" id="KW-0472">Membrane</keyword>
<dbReference type="EMBL" id="LR962863">
    <property type="protein sequence ID" value="CAD7360375.1"/>
    <property type="molecule type" value="Genomic_DNA"/>
</dbReference>
<feature type="transmembrane region" description="Helical" evidence="7">
    <location>
        <begin position="172"/>
        <end position="191"/>
    </location>
</feature>
<name>A0A7Z7QQT1_STASC</name>
<reference evidence="9 11" key="2">
    <citation type="submission" date="2020-11" db="EMBL/GenBank/DDBJ databases">
        <authorList>
            <consortium name="Pathogen Informatics"/>
        </authorList>
    </citation>
    <scope>NUCLEOTIDE SEQUENCE [LARGE SCALE GENOMIC DNA]</scope>
    <source>
        <strain evidence="9 11">NCTC12218</strain>
    </source>
</reference>
<dbReference type="CDD" id="cd17337">
    <property type="entry name" value="MFS_CsbX"/>
    <property type="match status" value="1"/>
</dbReference>
<dbReference type="Proteomes" id="UP000264146">
    <property type="component" value="Chromosome"/>
</dbReference>
<evidence type="ECO:0000259" key="8">
    <source>
        <dbReference type="PROSITE" id="PS50850"/>
    </source>
</evidence>
<feature type="transmembrane region" description="Helical" evidence="7">
    <location>
        <begin position="48"/>
        <end position="67"/>
    </location>
</feature>
<evidence type="ECO:0000313" key="11">
    <source>
        <dbReference type="Proteomes" id="UP000264146"/>
    </source>
</evidence>
<evidence type="ECO:0000256" key="3">
    <source>
        <dbReference type="ARBA" id="ARBA00022475"/>
    </source>
</evidence>
<proteinExistence type="predicted"/>
<keyword evidence="3" id="KW-1003">Cell membrane</keyword>
<organism evidence="10">
    <name type="scientific">Staphylococcus schleiferi</name>
    <dbReference type="NCBI Taxonomy" id="1295"/>
    <lineage>
        <taxon>Bacteria</taxon>
        <taxon>Bacillati</taxon>
        <taxon>Bacillota</taxon>
        <taxon>Bacilli</taxon>
        <taxon>Bacillales</taxon>
        <taxon>Staphylococcaceae</taxon>
        <taxon>Staphylococcus</taxon>
    </lineage>
</organism>
<dbReference type="InterPro" id="IPR036259">
    <property type="entry name" value="MFS_trans_sf"/>
</dbReference>
<reference evidence="10" key="1">
    <citation type="submission" date="2018-06" db="EMBL/GenBank/DDBJ databases">
        <authorList>
            <consortium name="Pathogen Informatics"/>
            <person name="Doyle S."/>
        </authorList>
    </citation>
    <scope>NUCLEOTIDE SEQUENCE [LARGE SCALE GENOMIC DNA]</scope>
    <source>
        <strain evidence="10">NCTC12218</strain>
    </source>
</reference>
<feature type="transmembrane region" description="Helical" evidence="7">
    <location>
        <begin position="105"/>
        <end position="129"/>
    </location>
</feature>
<evidence type="ECO:0000256" key="1">
    <source>
        <dbReference type="ARBA" id="ARBA00004651"/>
    </source>
</evidence>
<dbReference type="RefSeq" id="WP_126496219.1">
    <property type="nucleotide sequence ID" value="NZ_CALYFA010000002.1"/>
</dbReference>
<feature type="transmembrane region" description="Helical" evidence="7">
    <location>
        <begin position="351"/>
        <end position="371"/>
    </location>
</feature>
<dbReference type="Gene3D" id="1.20.1250.20">
    <property type="entry name" value="MFS general substrate transporter like domains"/>
    <property type="match status" value="2"/>
</dbReference>
<sequence>MKISVSKLGFPPSLLWGYVGVLIFMMGDGLEAAWISPYLIDHGLTLQQAAYVTTGYGVTIAIASWFSGVLVEMFGPRKVMLTGTVIYIIGQILFISWALPSEQYFLMIITYSVRGFGYPLFAYAFLVWITYRSPQHKLGTAVGWFWFVFVAGMYVFGAYYSSIAIKVLEYIGTLWTALIWVIIGALLAIVANKDIFVKNESHSHKNKWQQLLEGFTIVAYEPRVVVACLVRVINSIATYAFPLFLPVYLSEKGITTTTWLNIWGTIFTSNVIFNLIFGWIGDKLGWRTTIRWFGGVGCALFTIGLYFVPQWFGGNVILIAIIGILWGICLAGFVPINALTPSLVGDSHKGAAMSLLNLGAGLCVFIGPGLVGLLHDTIGTRGLMWLIAAIYLSSAFLVQLLKTPEERNIITKDPYAEG</sequence>
<dbReference type="GO" id="GO:0022857">
    <property type="term" value="F:transmembrane transporter activity"/>
    <property type="evidence" value="ECO:0007669"/>
    <property type="project" value="InterPro"/>
</dbReference>
<keyword evidence="5 7" id="KW-1133">Transmembrane helix</keyword>
<dbReference type="InterPro" id="IPR011701">
    <property type="entry name" value="MFS"/>
</dbReference>
<accession>A0A7Z7QQT1</accession>
<dbReference type="InterPro" id="IPR004748">
    <property type="entry name" value="Polyol_permease-like"/>
</dbReference>
<feature type="transmembrane region" description="Helical" evidence="7">
    <location>
        <begin position="260"/>
        <end position="280"/>
    </location>
</feature>
<feature type="transmembrane region" description="Helical" evidence="7">
    <location>
        <begin position="224"/>
        <end position="248"/>
    </location>
</feature>
<dbReference type="AlphaFoldDB" id="A0A7Z7QQT1"/>
<dbReference type="Pfam" id="PF07690">
    <property type="entry name" value="MFS_1"/>
    <property type="match status" value="1"/>
</dbReference>
<feature type="transmembrane region" description="Helical" evidence="7">
    <location>
        <begin position="318"/>
        <end position="339"/>
    </location>
</feature>
<comment type="subcellular location">
    <subcellularLocation>
        <location evidence="1">Cell membrane</location>
        <topology evidence="1">Multi-pass membrane protein</topology>
    </subcellularLocation>
</comment>
<keyword evidence="4 7" id="KW-0812">Transmembrane</keyword>
<evidence type="ECO:0000313" key="9">
    <source>
        <dbReference type="EMBL" id="CAD7360375.1"/>
    </source>
</evidence>
<dbReference type="SUPFAM" id="SSF103473">
    <property type="entry name" value="MFS general substrate transporter"/>
    <property type="match status" value="1"/>
</dbReference>
<feature type="transmembrane region" description="Helical" evidence="7">
    <location>
        <begin position="383"/>
        <end position="401"/>
    </location>
</feature>
<gene>
    <name evidence="10" type="primary">csbX</name>
    <name evidence="10" type="ORF">NCTC12218_02048</name>
</gene>
<protein>
    <submittedName>
        <fullName evidence="10">Major facilitator superfamily permease</fullName>
    </submittedName>
</protein>
<keyword evidence="2" id="KW-0813">Transport</keyword>
<dbReference type="PANTHER" id="PTHR23517">
    <property type="entry name" value="RESISTANCE PROTEIN MDTM, PUTATIVE-RELATED-RELATED"/>
    <property type="match status" value="1"/>
</dbReference>
<dbReference type="EMBL" id="UHEF01000001">
    <property type="protein sequence ID" value="SUM89896.1"/>
    <property type="molecule type" value="Genomic_DNA"/>
</dbReference>
<feature type="domain" description="Major facilitator superfamily (MFS) profile" evidence="8">
    <location>
        <begin position="13"/>
        <end position="407"/>
    </location>
</feature>
<evidence type="ECO:0000256" key="6">
    <source>
        <dbReference type="ARBA" id="ARBA00023136"/>
    </source>
</evidence>